<accession>A0A368TYC6</accession>
<dbReference type="AlphaFoldDB" id="A0A368TYC6"/>
<evidence type="ECO:0000313" key="4">
    <source>
        <dbReference type="Proteomes" id="UP000252405"/>
    </source>
</evidence>
<organism evidence="3 4">
    <name type="scientific">Billgrantia montanilacus</name>
    <dbReference type="NCBI Taxonomy" id="2282305"/>
    <lineage>
        <taxon>Bacteria</taxon>
        <taxon>Pseudomonadati</taxon>
        <taxon>Pseudomonadota</taxon>
        <taxon>Gammaproteobacteria</taxon>
        <taxon>Oceanospirillales</taxon>
        <taxon>Halomonadaceae</taxon>
        <taxon>Billgrantia</taxon>
    </lineage>
</organism>
<dbReference type="InterPro" id="IPR025484">
    <property type="entry name" value="DUF4376"/>
</dbReference>
<evidence type="ECO:0000259" key="2">
    <source>
        <dbReference type="Pfam" id="PF14301"/>
    </source>
</evidence>
<dbReference type="Proteomes" id="UP000252405">
    <property type="component" value="Unassembled WGS sequence"/>
</dbReference>
<feature type="region of interest" description="Disordered" evidence="1">
    <location>
        <begin position="1"/>
        <end position="51"/>
    </location>
</feature>
<gene>
    <name evidence="3" type="ORF">DU505_08940</name>
</gene>
<dbReference type="RefSeq" id="WP_114478652.1">
    <property type="nucleotide sequence ID" value="NZ_QPII01000005.1"/>
</dbReference>
<dbReference type="EMBL" id="QPII01000005">
    <property type="protein sequence ID" value="RCV89718.1"/>
    <property type="molecule type" value="Genomic_DNA"/>
</dbReference>
<reference evidence="3 4" key="1">
    <citation type="submission" date="2018-07" db="EMBL/GenBank/DDBJ databases">
        <title>Halomonas montanilacus sp. nov., isolated from Lake Pengyan on Tibetan Plateau.</title>
        <authorList>
            <person name="Lu H."/>
            <person name="Xing P."/>
            <person name="Wu Q."/>
        </authorList>
    </citation>
    <scope>NUCLEOTIDE SEQUENCE [LARGE SCALE GENOMIC DNA]</scope>
    <source>
        <strain evidence="3 4">PYC7W</strain>
    </source>
</reference>
<dbReference type="OrthoDB" id="6168904at2"/>
<proteinExistence type="predicted"/>
<feature type="compositionally biased region" description="Basic and acidic residues" evidence="1">
    <location>
        <begin position="1"/>
        <end position="26"/>
    </location>
</feature>
<comment type="caution">
    <text evidence="3">The sequence shown here is derived from an EMBL/GenBank/DDBJ whole genome shotgun (WGS) entry which is preliminary data.</text>
</comment>
<evidence type="ECO:0000313" key="3">
    <source>
        <dbReference type="EMBL" id="RCV89718.1"/>
    </source>
</evidence>
<evidence type="ECO:0000256" key="1">
    <source>
        <dbReference type="SAM" id="MobiDB-lite"/>
    </source>
</evidence>
<keyword evidence="4" id="KW-1185">Reference proteome</keyword>
<name>A0A368TYC6_9GAMM</name>
<sequence length="221" mass="24469">MRIWDIHPTDRTAIDPAGREAPRDPMRQTPRVPAGATSIEPPETSEHEAASWNGEGWELVPDWRGHVYWSEDGERHEISELGTEPPADALAEVPPEPLSGLAARKCREIDAARDHAFAEGLPLDIAGEPDVVQTRPQDKTNLLGIAIEARQLDAEGVVEAVLEFRGLSNVKRTLTPQQAIDLTNEASTYIKSIYQRSWDRKDAIDAALEAEDREGIEGVVW</sequence>
<dbReference type="Pfam" id="PF14301">
    <property type="entry name" value="DUF4376"/>
    <property type="match status" value="1"/>
</dbReference>
<feature type="domain" description="DUF4376" evidence="2">
    <location>
        <begin position="103"/>
        <end position="210"/>
    </location>
</feature>
<protein>
    <submittedName>
        <fullName evidence="3">DUF4376 domain-containing protein</fullName>
    </submittedName>
</protein>